<comment type="caution">
    <text evidence="2">The sequence shown here is derived from an EMBL/GenBank/DDBJ whole genome shotgun (WGS) entry which is preliminary data.</text>
</comment>
<dbReference type="Proteomes" id="UP001597427">
    <property type="component" value="Unassembled WGS sequence"/>
</dbReference>
<organism evidence="2 3">
    <name type="scientific">Enterococcus camelliae</name>
    <dbReference type="NCBI Taxonomy" id="453959"/>
    <lineage>
        <taxon>Bacteria</taxon>
        <taxon>Bacillati</taxon>
        <taxon>Bacillota</taxon>
        <taxon>Bacilli</taxon>
        <taxon>Lactobacillales</taxon>
        <taxon>Enterococcaceae</taxon>
        <taxon>Enterococcus</taxon>
    </lineage>
</organism>
<dbReference type="EMBL" id="JBHUMO010000072">
    <property type="protein sequence ID" value="MFD2729948.1"/>
    <property type="molecule type" value="Genomic_DNA"/>
</dbReference>
<dbReference type="CDD" id="cd07750">
    <property type="entry name" value="PolyPPase_VTC_like"/>
    <property type="match status" value="1"/>
</dbReference>
<keyword evidence="3" id="KW-1185">Reference proteome</keyword>
<evidence type="ECO:0000313" key="2">
    <source>
        <dbReference type="EMBL" id="MFD2729948.1"/>
    </source>
</evidence>
<dbReference type="Pfam" id="PF09359">
    <property type="entry name" value="VTC"/>
    <property type="match status" value="1"/>
</dbReference>
<dbReference type="InterPro" id="IPR018966">
    <property type="entry name" value="VTC_domain"/>
</dbReference>
<evidence type="ECO:0000259" key="1">
    <source>
        <dbReference type="Pfam" id="PF09359"/>
    </source>
</evidence>
<reference evidence="3" key="1">
    <citation type="journal article" date="2019" name="Int. J. Syst. Evol. Microbiol.">
        <title>The Global Catalogue of Microorganisms (GCM) 10K type strain sequencing project: providing services to taxonomists for standard genome sequencing and annotation.</title>
        <authorList>
            <consortium name="The Broad Institute Genomics Platform"/>
            <consortium name="The Broad Institute Genome Sequencing Center for Infectious Disease"/>
            <person name="Wu L."/>
            <person name="Ma J."/>
        </authorList>
    </citation>
    <scope>NUCLEOTIDE SEQUENCE [LARGE SCALE GENOMIC DNA]</scope>
    <source>
        <strain evidence="3">TISTR 932</strain>
    </source>
</reference>
<dbReference type="RefSeq" id="WP_379982769.1">
    <property type="nucleotide sequence ID" value="NZ_JBHUMO010000072.1"/>
</dbReference>
<accession>A0ABW5TND5</accession>
<proteinExistence type="predicted"/>
<feature type="domain" description="VTC" evidence="1">
    <location>
        <begin position="8"/>
        <end position="227"/>
    </location>
</feature>
<sequence>MKLKHIFERKETKYIINKATFDDFFHELMTYMNVDEYGLHTIFSLYFDTDNYTFIQHSLTKPVYKEKFRVRSYGAPTEESLLFLEIKKKVSGIVYKRRVPIPYQDYKRWQETGDLPMILETTQIGKEVRWLFTQHTDLRPRVLIAYDRLSLFEKEETAFRVTFDQHIRFRQTDLHFSGETQDELVAPEIDVLMEVKALGAYPLWFASLLAAYDIRKASFSKYAQTYERYLFVKGGKEHVR</sequence>
<protein>
    <submittedName>
        <fullName evidence="2">Polyphosphate polymerase domain-containing protein</fullName>
    </submittedName>
</protein>
<evidence type="ECO:0000313" key="3">
    <source>
        <dbReference type="Proteomes" id="UP001597427"/>
    </source>
</evidence>
<gene>
    <name evidence="2" type="ORF">ACFSR0_11245</name>
</gene>
<name>A0ABW5TND5_9ENTE</name>
<dbReference type="Gene3D" id="3.20.100.30">
    <property type="entry name" value="VTC, catalytic tunnel domain"/>
    <property type="match status" value="1"/>
</dbReference>
<dbReference type="InterPro" id="IPR042267">
    <property type="entry name" value="VTC_sf"/>
</dbReference>